<proteinExistence type="predicted"/>
<dbReference type="KEGG" id="acm:AciX9_2450"/>
<name>E8X5D8_GRATM</name>
<dbReference type="InterPro" id="IPR007048">
    <property type="entry name" value="IraD/Gp25-like"/>
</dbReference>
<evidence type="ECO:0000259" key="1">
    <source>
        <dbReference type="Pfam" id="PF04965"/>
    </source>
</evidence>
<dbReference type="Proteomes" id="UP000000343">
    <property type="component" value="Chromosome"/>
</dbReference>
<organism evidence="3">
    <name type="scientific">Granulicella tundricola (strain ATCC BAA-1859 / DSM 23138 / MP5ACTX9)</name>
    <dbReference type="NCBI Taxonomy" id="1198114"/>
    <lineage>
        <taxon>Bacteria</taxon>
        <taxon>Pseudomonadati</taxon>
        <taxon>Acidobacteriota</taxon>
        <taxon>Terriglobia</taxon>
        <taxon>Terriglobales</taxon>
        <taxon>Acidobacteriaceae</taxon>
        <taxon>Granulicella</taxon>
    </lineage>
</organism>
<evidence type="ECO:0000313" key="3">
    <source>
        <dbReference type="Proteomes" id="UP000000343"/>
    </source>
</evidence>
<dbReference type="AlphaFoldDB" id="E8X5D8"/>
<dbReference type="RefSeq" id="WP_013580801.1">
    <property type="nucleotide sequence ID" value="NC_015064.1"/>
</dbReference>
<dbReference type="OrthoDB" id="9802846at2"/>
<reference evidence="3" key="1">
    <citation type="submission" date="2011-01" db="EMBL/GenBank/DDBJ databases">
        <title>Complete sequence of chromosome of Acidobacterium sp. MP5ACTX9.</title>
        <authorList>
            <consortium name="US DOE Joint Genome Institute"/>
            <person name="Lucas S."/>
            <person name="Copeland A."/>
            <person name="Lapidus A."/>
            <person name="Cheng J.-F."/>
            <person name="Goodwin L."/>
            <person name="Pitluck S."/>
            <person name="Teshima H."/>
            <person name="Detter J.C."/>
            <person name="Han C."/>
            <person name="Tapia R."/>
            <person name="Land M."/>
            <person name="Hauser L."/>
            <person name="Kyrpides N."/>
            <person name="Ivanova N."/>
            <person name="Ovchinnikova G."/>
            <person name="Pagani I."/>
            <person name="Rawat S.R."/>
            <person name="Mannisto M."/>
            <person name="Haggblom M.M."/>
            <person name="Woyke T."/>
        </authorList>
    </citation>
    <scope>NUCLEOTIDE SEQUENCE [LARGE SCALE GENOMIC DNA]</scope>
    <source>
        <strain evidence="3">MP5ACTX9</strain>
    </source>
</reference>
<dbReference type="SUPFAM" id="SSF160719">
    <property type="entry name" value="gpW/gp25-like"/>
    <property type="match status" value="1"/>
</dbReference>
<sequence length="121" mass="13159">MNVAFPYRFDSRHRTAVATDADHIRDLIEQVLFTAPGERVNQPEFGCGLLQAVFGPNSPELASAAQFLVQGALQQNLGDIINLTAVEVTAVDSTLTVTVEYILRTTQEQVVTQISRGGQSL</sequence>
<dbReference type="eggNOG" id="COG3628">
    <property type="taxonomic scope" value="Bacteria"/>
</dbReference>
<dbReference type="PaxDb" id="1198114-AciX9_2450"/>
<keyword evidence="3" id="KW-1185">Reference proteome</keyword>
<feature type="domain" description="IraD/Gp25-like" evidence="1">
    <location>
        <begin position="20"/>
        <end position="107"/>
    </location>
</feature>
<accession>E8X5D8</accession>
<evidence type="ECO:0000313" key="2">
    <source>
        <dbReference type="EMBL" id="ADW69485.1"/>
    </source>
</evidence>
<dbReference type="EMBL" id="CP002480">
    <property type="protein sequence ID" value="ADW69485.1"/>
    <property type="molecule type" value="Genomic_DNA"/>
</dbReference>
<dbReference type="HOGENOM" id="CLU_133204_0_2_0"/>
<protein>
    <recommendedName>
        <fullName evidence="1">IraD/Gp25-like domain-containing protein</fullName>
    </recommendedName>
</protein>
<gene>
    <name evidence="2" type="ordered locus">AciX9_2450</name>
</gene>
<dbReference type="STRING" id="1198114.AciX9_2450"/>
<dbReference type="Pfam" id="PF04965">
    <property type="entry name" value="GPW_gp25"/>
    <property type="match status" value="1"/>
</dbReference>
<dbReference type="Gene3D" id="3.10.450.40">
    <property type="match status" value="1"/>
</dbReference>